<dbReference type="Proteomes" id="UP001598300">
    <property type="component" value="Unassembled WGS sequence"/>
</dbReference>
<evidence type="ECO:0000256" key="1">
    <source>
        <dbReference type="SAM" id="MobiDB-lite"/>
    </source>
</evidence>
<name>A0ABW6DV99_9ACTN</name>
<proteinExistence type="predicted"/>
<dbReference type="PROSITE" id="PS51318">
    <property type="entry name" value="TAT"/>
    <property type="match status" value="1"/>
</dbReference>
<comment type="caution">
    <text evidence="2">The sequence shown here is derived from an EMBL/GenBank/DDBJ whole genome shotgun (WGS) entry which is preliminary data.</text>
</comment>
<sequence>MRDDTQTATTHPTAGPSRRGVVTGGALAAAGLLALGTPAAAALAPTAPAPPAGPAPAPAGAAARRSLAQFTAVAASEADAVAVPAGFRADVLAPWGGPVHTTGPDWRADASATAADQASQVGSHHHGVQFLPLDDGPEGEPRGLLVISHESTDPALLGGDARKAMAAQGLTVLEMREVKGVWEVVDSAYNRRITADSPVRFSGPVPAPGPAAGRARGVLAPSGQGLTPWGTCLVAEENADAVFGTDDPEWRRGETHVRYGLSADGHGHPWHRADERFDLASAKASPEQFGWIVELDPRDPSAPPVKRTALGRFAHGGATVTEAAGRLVVYSTDAEDGEYLYKYVSAGDWRELRAKGRSPLDHGTLYVARFGADGGGDWLPLSHGHGPLTRDKGWRDQADVLLRTRLAADALGATPLARPERVAVNPRDGRAYLALANSPGGPTCTGGKEPTATEGVCRTTDPYGRIIRWREHPAGRRTRQPAFHWEEFLAADDPDRPVDGVFAAPKGLWFSADGTLWISTGVSGRDLGGPAPLHRAAGNNALLAADPTTGEVRRFLTAPRGAEVTGVTTTPDARTLFVNIQHPGERTTRWGTPDANTPHKVSNWPDHHRSGRPRSATVAVRREEGRGEGA</sequence>
<dbReference type="InterPro" id="IPR006311">
    <property type="entry name" value="TAT_signal"/>
</dbReference>
<reference evidence="2 3" key="1">
    <citation type="submission" date="2024-09" db="EMBL/GenBank/DDBJ databases">
        <title>The Natural Products Discovery Center: Release of the First 8490 Sequenced Strains for Exploring Actinobacteria Biosynthetic Diversity.</title>
        <authorList>
            <person name="Kalkreuter E."/>
            <person name="Kautsar S.A."/>
            <person name="Yang D."/>
            <person name="Bader C.D."/>
            <person name="Teijaro C.N."/>
            <person name="Fluegel L."/>
            <person name="Davis C.M."/>
            <person name="Simpson J.R."/>
            <person name="Lauterbach L."/>
            <person name="Steele A.D."/>
            <person name="Gui C."/>
            <person name="Meng S."/>
            <person name="Li G."/>
            <person name="Viehrig K."/>
            <person name="Ye F."/>
            <person name="Su P."/>
            <person name="Kiefer A.F."/>
            <person name="Nichols A."/>
            <person name="Cepeda A.J."/>
            <person name="Yan W."/>
            <person name="Fan B."/>
            <person name="Jiang Y."/>
            <person name="Adhikari A."/>
            <person name="Zheng C.-J."/>
            <person name="Schuster L."/>
            <person name="Cowan T.M."/>
            <person name="Smanski M.J."/>
            <person name="Chevrette M.G."/>
            <person name="De Carvalho L.P.S."/>
            <person name="Shen B."/>
        </authorList>
    </citation>
    <scope>NUCLEOTIDE SEQUENCE [LARGE SCALE GENOMIC DNA]</scope>
    <source>
        <strain evidence="2 3">NPDC058584</strain>
    </source>
</reference>
<feature type="compositionally biased region" description="Polar residues" evidence="1">
    <location>
        <begin position="1"/>
        <end position="12"/>
    </location>
</feature>
<dbReference type="InterPro" id="IPR008557">
    <property type="entry name" value="PhoX"/>
</dbReference>
<keyword evidence="3" id="KW-1185">Reference proteome</keyword>
<evidence type="ECO:0000313" key="2">
    <source>
        <dbReference type="EMBL" id="MFD3957774.1"/>
    </source>
</evidence>
<dbReference type="PANTHER" id="PTHR35399">
    <property type="entry name" value="SLR8030 PROTEIN"/>
    <property type="match status" value="1"/>
</dbReference>
<dbReference type="Pfam" id="PF05787">
    <property type="entry name" value="PhoX"/>
    <property type="match status" value="1"/>
</dbReference>
<evidence type="ECO:0000313" key="3">
    <source>
        <dbReference type="Proteomes" id="UP001598300"/>
    </source>
</evidence>
<gene>
    <name evidence="2" type="ORF">ACFWR3_17050</name>
</gene>
<dbReference type="PANTHER" id="PTHR35399:SF2">
    <property type="entry name" value="DUF839 DOMAIN-CONTAINING PROTEIN"/>
    <property type="match status" value="1"/>
</dbReference>
<dbReference type="EMBL" id="JBHXPM010000015">
    <property type="protein sequence ID" value="MFD3957774.1"/>
    <property type="molecule type" value="Genomic_DNA"/>
</dbReference>
<protein>
    <submittedName>
        <fullName evidence="2">PhoX family protein</fullName>
    </submittedName>
</protein>
<dbReference type="SUPFAM" id="SSF63829">
    <property type="entry name" value="Calcium-dependent phosphotriesterase"/>
    <property type="match status" value="1"/>
</dbReference>
<organism evidence="2 3">
    <name type="scientific">Streptomyces bacillaris</name>
    <dbReference type="NCBI Taxonomy" id="68179"/>
    <lineage>
        <taxon>Bacteria</taxon>
        <taxon>Bacillati</taxon>
        <taxon>Actinomycetota</taxon>
        <taxon>Actinomycetes</taxon>
        <taxon>Kitasatosporales</taxon>
        <taxon>Streptomycetaceae</taxon>
        <taxon>Streptomyces</taxon>
    </lineage>
</organism>
<dbReference type="RefSeq" id="WP_381301032.1">
    <property type="nucleotide sequence ID" value="NZ_JBHVRE010000037.1"/>
</dbReference>
<feature type="region of interest" description="Disordered" evidence="1">
    <location>
        <begin position="585"/>
        <end position="630"/>
    </location>
</feature>
<accession>A0ABW6DV99</accession>
<feature type="region of interest" description="Disordered" evidence="1">
    <location>
        <begin position="1"/>
        <end position="21"/>
    </location>
</feature>
<feature type="compositionally biased region" description="Basic and acidic residues" evidence="1">
    <location>
        <begin position="620"/>
        <end position="630"/>
    </location>
</feature>